<protein>
    <submittedName>
        <fullName evidence="2">Uncharacterized protein</fullName>
    </submittedName>
</protein>
<feature type="transmembrane region" description="Helical" evidence="1">
    <location>
        <begin position="44"/>
        <end position="64"/>
    </location>
</feature>
<feature type="transmembrane region" description="Helical" evidence="1">
    <location>
        <begin position="154"/>
        <end position="173"/>
    </location>
</feature>
<dbReference type="EMBL" id="JAREWH010000016">
    <property type="protein sequence ID" value="MDN3193402.1"/>
    <property type="molecule type" value="Genomic_DNA"/>
</dbReference>
<comment type="caution">
    <text evidence="2">The sequence shown here is derived from an EMBL/GenBank/DDBJ whole genome shotgun (WGS) entry which is preliminary data.</text>
</comment>
<keyword evidence="1" id="KW-0812">Transmembrane</keyword>
<organism evidence="2 3">
    <name type="scientific">Enterococcus faecalis</name>
    <name type="common">Streptococcus faecalis</name>
    <dbReference type="NCBI Taxonomy" id="1351"/>
    <lineage>
        <taxon>Bacteria</taxon>
        <taxon>Bacillati</taxon>
        <taxon>Bacillota</taxon>
        <taxon>Bacilli</taxon>
        <taxon>Lactobacillales</taxon>
        <taxon>Enterococcaceae</taxon>
        <taxon>Enterococcus</taxon>
    </lineage>
</organism>
<dbReference type="Proteomes" id="UP001173174">
    <property type="component" value="Unassembled WGS sequence"/>
</dbReference>
<sequence>MKNDAKKMFHELIREMKETKNKCVATLTSSAFYRVQLMNLIYFIRYRAMIVCLLYFLNFILLCYELDKILEISKQQLFTAVATTLSSFLLLWFLIHFVGLMVDMSNSDYKRERFCHLVKSFISYCCVWFVYINWQKQIPNIQTLDDIPREFDITLLSNLVTFLLSSLAIYLFWRRARNHLAVITDYREKREAASIPKRIQDQVILSDYAKQIFVPVEFKIVEHELENQPAYIEGQSAYTHVEKYLRETFVTVKLKWSIIEPKSLSVQECVLENDSSVTLEESGERG</sequence>
<evidence type="ECO:0000313" key="3">
    <source>
        <dbReference type="Proteomes" id="UP001173174"/>
    </source>
</evidence>
<proteinExistence type="predicted"/>
<feature type="transmembrane region" description="Helical" evidence="1">
    <location>
        <begin position="114"/>
        <end position="134"/>
    </location>
</feature>
<reference evidence="2" key="2">
    <citation type="submission" date="2023-03" db="EMBL/GenBank/DDBJ databases">
        <authorList>
            <person name="Zajac M."/>
            <person name="Kwit R."/>
            <person name="Wasyl D."/>
        </authorList>
    </citation>
    <scope>NUCLEOTIDE SEQUENCE</scope>
    <source>
        <strain evidence="2">691B_2</strain>
    </source>
</reference>
<gene>
    <name evidence="2" type="ORF">P0E79_12970</name>
</gene>
<keyword evidence="1" id="KW-1133">Transmembrane helix</keyword>
<dbReference type="RefSeq" id="WP_289870209.1">
    <property type="nucleotide sequence ID" value="NZ_JAREWH010000016.1"/>
</dbReference>
<name>A0AAW7KFY5_ENTFL</name>
<evidence type="ECO:0000313" key="2">
    <source>
        <dbReference type="EMBL" id="MDN3193402.1"/>
    </source>
</evidence>
<keyword evidence="1" id="KW-0472">Membrane</keyword>
<reference evidence="2" key="1">
    <citation type="journal article" date="2023" name="Pathogens">
        <title>Prevalence of Enterococcus spp. and the Whole-Genome Characteristics of Enterococcus faecium and Enterococcus faecalis Strains Isolated from Free-Living Birds in Poland.</title>
        <authorList>
            <person name="Kwit R."/>
            <person name="Zajac M."/>
            <person name="Smialowska-Weglinska A."/>
            <person name="Skarzynska M."/>
            <person name="Bomba A."/>
            <person name="Lalak A."/>
            <person name="Skrzypiec E."/>
            <person name="Wojdat D."/>
            <person name="Koza W."/>
            <person name="Mikos-Wojewoda E."/>
            <person name="Pasim P."/>
            <person name="Skora M."/>
            <person name="Polak M."/>
            <person name="Wiacek J."/>
            <person name="Wasyl D."/>
        </authorList>
    </citation>
    <scope>NUCLEOTIDE SEQUENCE</scope>
    <source>
        <strain evidence="2">691B_2</strain>
    </source>
</reference>
<dbReference type="AlphaFoldDB" id="A0AAW7KFY5"/>
<evidence type="ECO:0000256" key="1">
    <source>
        <dbReference type="SAM" id="Phobius"/>
    </source>
</evidence>
<accession>A0AAW7KFY5</accession>
<feature type="transmembrane region" description="Helical" evidence="1">
    <location>
        <begin position="76"/>
        <end position="102"/>
    </location>
</feature>